<reference evidence="2" key="1">
    <citation type="submission" date="2019-12" db="EMBL/GenBank/DDBJ databases">
        <authorList>
            <person name="Wang K."/>
            <person name="Tamayo M.G."/>
            <person name="Penner T.V."/>
            <person name="Cook B.W.M."/>
            <person name="Court D.A."/>
            <person name="Theriault S.S."/>
        </authorList>
    </citation>
    <scope>NUCLEOTIDE SEQUENCE [LARGE SCALE GENOMIC DNA]</scope>
</reference>
<dbReference type="EMBL" id="MN882610">
    <property type="protein sequence ID" value="QHS01546.1"/>
    <property type="molecule type" value="Genomic_DNA"/>
</dbReference>
<sequence>MPCRKVGLINKRPKPSEERMRKFQEFINAALKRNK</sequence>
<keyword evidence="2" id="KW-1185">Reference proteome</keyword>
<gene>
    <name evidence="1" type="ORF">CPT_CIP9_010</name>
</gene>
<proteinExistence type="predicted"/>
<evidence type="ECO:0000313" key="1">
    <source>
        <dbReference type="EMBL" id="QHS01546.1"/>
    </source>
</evidence>
<organism evidence="1 2">
    <name type="scientific">Enterobacter phage vB_EclM_CIP9</name>
    <dbReference type="NCBI Taxonomy" id="2696340"/>
    <lineage>
        <taxon>Viruses</taxon>
        <taxon>Duplodnaviria</taxon>
        <taxon>Heunggongvirae</taxon>
        <taxon>Uroviricota</taxon>
        <taxon>Caudoviricetes</taxon>
        <taxon>Pantevenvirales</taxon>
        <taxon>Straboviridae</taxon>
        <taxon>Tevenvirinae</taxon>
        <taxon>Kanagawavirus</taxon>
        <taxon>Kanagawavirus cipnine</taxon>
    </lineage>
</organism>
<dbReference type="Proteomes" id="UP000465071">
    <property type="component" value="Segment"/>
</dbReference>
<protein>
    <submittedName>
        <fullName evidence="1">Uncharacterized protein</fullName>
    </submittedName>
</protein>
<accession>A0A6B9XY87</accession>
<name>A0A6B9XY87_9CAUD</name>
<evidence type="ECO:0000313" key="2">
    <source>
        <dbReference type="Proteomes" id="UP000465071"/>
    </source>
</evidence>